<organism evidence="1 2">
    <name type="scientific">Cyclobacterium xiamenense</name>
    <dbReference type="NCBI Taxonomy" id="1297121"/>
    <lineage>
        <taxon>Bacteria</taxon>
        <taxon>Pseudomonadati</taxon>
        <taxon>Bacteroidota</taxon>
        <taxon>Cytophagia</taxon>
        <taxon>Cytophagales</taxon>
        <taxon>Cyclobacteriaceae</taxon>
        <taxon>Cyclobacterium</taxon>
    </lineage>
</organism>
<dbReference type="RefSeq" id="WP_092169602.1">
    <property type="nucleotide sequence ID" value="NZ_FNZH01000001.1"/>
</dbReference>
<proteinExistence type="predicted"/>
<gene>
    <name evidence="1" type="ORF">SAMN05192553_101761</name>
</gene>
<dbReference type="OrthoDB" id="1467525at2"/>
<dbReference type="Proteomes" id="UP000199403">
    <property type="component" value="Unassembled WGS sequence"/>
</dbReference>
<name>A0A1H6UEC1_9BACT</name>
<dbReference type="EMBL" id="FNZH01000001">
    <property type="protein sequence ID" value="SEI89966.1"/>
    <property type="molecule type" value="Genomic_DNA"/>
</dbReference>
<dbReference type="STRING" id="1416801.SAMN05192553_101761"/>
<sequence>MNGLDKRYCFLPFLIFTIGCEVLREDPSVITSTFLPLAVGNFWEYRVENTRYFGEDDFEAETFFYRDQITDQTLNAENELVFWVRRQRSADRNIWDNEKAYTLTFSGGRVIRQDNNLLEIILVYPLHAESSWDGNTYNSLPAKFFFVESAGDLLVENTYFPETMTIRQSEEDDLITLRDNRYEVFAREVGLIESYYEVFRYCSRNDCLGQQIIQEGRFTHLKLIRHGKE</sequence>
<reference evidence="2" key="1">
    <citation type="submission" date="2016-10" db="EMBL/GenBank/DDBJ databases">
        <authorList>
            <person name="Varghese N."/>
            <person name="Submissions S."/>
        </authorList>
    </citation>
    <scope>NUCLEOTIDE SEQUENCE [LARGE SCALE GENOMIC DNA]</scope>
    <source>
        <strain evidence="2">IBRC-M 10761</strain>
    </source>
</reference>
<evidence type="ECO:0000313" key="2">
    <source>
        <dbReference type="Proteomes" id="UP000199403"/>
    </source>
</evidence>
<evidence type="ECO:0000313" key="1">
    <source>
        <dbReference type="EMBL" id="SEI89966.1"/>
    </source>
</evidence>
<dbReference type="PROSITE" id="PS51257">
    <property type="entry name" value="PROKAR_LIPOPROTEIN"/>
    <property type="match status" value="1"/>
</dbReference>
<keyword evidence="2" id="KW-1185">Reference proteome</keyword>
<accession>A0A1H6UEC1</accession>
<protein>
    <recommendedName>
        <fullName evidence="3">Lipoprotein</fullName>
    </recommendedName>
</protein>
<evidence type="ECO:0008006" key="3">
    <source>
        <dbReference type="Google" id="ProtNLM"/>
    </source>
</evidence>
<dbReference type="AlphaFoldDB" id="A0A1H6UEC1"/>